<dbReference type="InterPro" id="IPR011006">
    <property type="entry name" value="CheY-like_superfamily"/>
</dbReference>
<dbReference type="Proteomes" id="UP000647133">
    <property type="component" value="Unassembled WGS sequence"/>
</dbReference>
<keyword evidence="5" id="KW-1185">Reference proteome</keyword>
<sequence>MVNEINILLVEDDPFIGDMIKSDLLKTFSQGQVNVTGPATSFQEGAELLNSDTFDIALLDIDLNGDQTAGIQLALLINQISSIPVVFLSGLPKNTGFDIAKLTMPYAFLRKPYRRQELEDLMELLVIKQSQSKKENHNQSNHRSKSSNNIRPTIFVTTGHGELTGLPIKELVLLEADDKVIKAYFLNKEQPIVFSSPGLKNFYDENHHMLGKSFFQLSRKYVIDLKKIISIKNNHVHLPKYSKTPSYPLYFSLPIPQNGEKRKLLFDKLGIEGK</sequence>
<evidence type="ECO:0000256" key="2">
    <source>
        <dbReference type="PROSITE-ProRule" id="PRU00169"/>
    </source>
</evidence>
<evidence type="ECO:0000313" key="4">
    <source>
        <dbReference type="EMBL" id="MBD8489215.1"/>
    </source>
</evidence>
<dbReference type="PROSITE" id="PS50110">
    <property type="entry name" value="RESPONSE_REGULATORY"/>
    <property type="match status" value="1"/>
</dbReference>
<evidence type="ECO:0000313" key="5">
    <source>
        <dbReference type="Proteomes" id="UP000647133"/>
    </source>
</evidence>
<dbReference type="PANTHER" id="PTHR44591:SF3">
    <property type="entry name" value="RESPONSE REGULATORY DOMAIN-CONTAINING PROTEIN"/>
    <property type="match status" value="1"/>
</dbReference>
<reference evidence="4 5" key="1">
    <citation type="submission" date="2020-09" db="EMBL/GenBank/DDBJ databases">
        <title>Echinicola sp. CAU 1574 isolated from sand of Sido Beach.</title>
        <authorList>
            <person name="Kim W."/>
        </authorList>
    </citation>
    <scope>NUCLEOTIDE SEQUENCE [LARGE SCALE GENOMIC DNA]</scope>
    <source>
        <strain evidence="4 5">CAU 1574</strain>
    </source>
</reference>
<gene>
    <name evidence="4" type="ORF">IFO69_10705</name>
</gene>
<dbReference type="RefSeq" id="WP_192010101.1">
    <property type="nucleotide sequence ID" value="NZ_JACYTQ010000003.1"/>
</dbReference>
<proteinExistence type="predicted"/>
<feature type="domain" description="Response regulatory" evidence="3">
    <location>
        <begin position="6"/>
        <end position="126"/>
    </location>
</feature>
<dbReference type="Pfam" id="PF00072">
    <property type="entry name" value="Response_reg"/>
    <property type="match status" value="1"/>
</dbReference>
<protein>
    <submittedName>
        <fullName evidence="4">Response regulator</fullName>
    </submittedName>
</protein>
<dbReference type="InterPro" id="IPR050595">
    <property type="entry name" value="Bact_response_regulator"/>
</dbReference>
<dbReference type="Gene3D" id="3.40.50.2300">
    <property type="match status" value="1"/>
</dbReference>
<dbReference type="SUPFAM" id="SSF52172">
    <property type="entry name" value="CheY-like"/>
    <property type="match status" value="1"/>
</dbReference>
<dbReference type="EMBL" id="JACYTQ010000003">
    <property type="protein sequence ID" value="MBD8489215.1"/>
    <property type="molecule type" value="Genomic_DNA"/>
</dbReference>
<feature type="modified residue" description="4-aspartylphosphate" evidence="2">
    <location>
        <position position="60"/>
    </location>
</feature>
<evidence type="ECO:0000256" key="1">
    <source>
        <dbReference type="ARBA" id="ARBA00022553"/>
    </source>
</evidence>
<keyword evidence="1 2" id="KW-0597">Phosphoprotein</keyword>
<organism evidence="4 5">
    <name type="scientific">Echinicola arenosa</name>
    <dbReference type="NCBI Taxonomy" id="2774144"/>
    <lineage>
        <taxon>Bacteria</taxon>
        <taxon>Pseudomonadati</taxon>
        <taxon>Bacteroidota</taxon>
        <taxon>Cytophagia</taxon>
        <taxon>Cytophagales</taxon>
        <taxon>Cyclobacteriaceae</taxon>
        <taxon>Echinicola</taxon>
    </lineage>
</organism>
<dbReference type="Gene3D" id="2.40.50.1020">
    <property type="entry name" value="LytTr DNA-binding domain"/>
    <property type="match status" value="1"/>
</dbReference>
<accession>A0ABR9AMU3</accession>
<dbReference type="SMART" id="SM00448">
    <property type="entry name" value="REC"/>
    <property type="match status" value="1"/>
</dbReference>
<evidence type="ECO:0000259" key="3">
    <source>
        <dbReference type="PROSITE" id="PS50110"/>
    </source>
</evidence>
<dbReference type="InterPro" id="IPR001789">
    <property type="entry name" value="Sig_transdc_resp-reg_receiver"/>
</dbReference>
<comment type="caution">
    <text evidence="4">The sequence shown here is derived from an EMBL/GenBank/DDBJ whole genome shotgun (WGS) entry which is preliminary data.</text>
</comment>
<dbReference type="PANTHER" id="PTHR44591">
    <property type="entry name" value="STRESS RESPONSE REGULATOR PROTEIN 1"/>
    <property type="match status" value="1"/>
</dbReference>
<name>A0ABR9AMU3_9BACT</name>